<dbReference type="Pfam" id="PF04307">
    <property type="entry name" value="YdjM"/>
    <property type="match status" value="1"/>
</dbReference>
<proteinExistence type="predicted"/>
<feature type="transmembrane region" description="Helical" evidence="1">
    <location>
        <begin position="33"/>
        <end position="49"/>
    </location>
</feature>
<comment type="caution">
    <text evidence="2">The sequence shown here is derived from an EMBL/GenBank/DDBJ whole genome shotgun (WGS) entry which is preliminary data.</text>
</comment>
<keyword evidence="1" id="KW-1133">Transmembrane helix</keyword>
<feature type="transmembrane region" description="Helical" evidence="1">
    <location>
        <begin position="82"/>
        <end position="104"/>
    </location>
</feature>
<dbReference type="RefSeq" id="WP_344806859.1">
    <property type="nucleotide sequence ID" value="NZ_BAABBO010000011.1"/>
</dbReference>
<feature type="transmembrane region" description="Helical" evidence="1">
    <location>
        <begin position="56"/>
        <end position="76"/>
    </location>
</feature>
<accession>A0ABP7PIU8</accession>
<reference evidence="3" key="1">
    <citation type="journal article" date="2019" name="Int. J. Syst. Evol. Microbiol.">
        <title>The Global Catalogue of Microorganisms (GCM) 10K type strain sequencing project: providing services to taxonomists for standard genome sequencing and annotation.</title>
        <authorList>
            <consortium name="The Broad Institute Genomics Platform"/>
            <consortium name="The Broad Institute Genome Sequencing Center for Infectious Disease"/>
            <person name="Wu L."/>
            <person name="Ma J."/>
        </authorList>
    </citation>
    <scope>NUCLEOTIDE SEQUENCE [LARGE SCALE GENOMIC DNA]</scope>
    <source>
        <strain evidence="3">JCM 17555</strain>
    </source>
</reference>
<keyword evidence="2" id="KW-0378">Hydrolase</keyword>
<dbReference type="Proteomes" id="UP001501337">
    <property type="component" value="Unassembled WGS sequence"/>
</dbReference>
<keyword evidence="1" id="KW-0812">Transmembrane</keyword>
<dbReference type="GO" id="GO:0016787">
    <property type="term" value="F:hydrolase activity"/>
    <property type="evidence" value="ECO:0007669"/>
    <property type="project" value="UniProtKB-KW"/>
</dbReference>
<evidence type="ECO:0000313" key="2">
    <source>
        <dbReference type="EMBL" id="GAA3966161.1"/>
    </source>
</evidence>
<dbReference type="EMBL" id="BAABBO010000011">
    <property type="protein sequence ID" value="GAA3966161.1"/>
    <property type="molecule type" value="Genomic_DNA"/>
</dbReference>
<sequence>MANFNAHLVGGAVVSGFAASAMAYSTVYSLNEAIVLWVAGTIGGVLPDIDADSSVALSWIFTLLAFVAALVVLQFAPGQSLVTIWVLMLGIFVGVRFGIMQLFLRLTRHRGAYHSCVAAVFTALCVSYVSLRYLHQDEALAWALGGFVLLGFMTHLVLDECYAIDVVGARVKRSFGSAIKPFSLQAWWASLLFGGGSYLLWEALPSPAPFVDAVTTLIMQPSTWHFAWLG</sequence>
<protein>
    <submittedName>
        <fullName evidence="2">Metal-dependent hydrolase</fullName>
    </submittedName>
</protein>
<evidence type="ECO:0000256" key="1">
    <source>
        <dbReference type="SAM" id="Phobius"/>
    </source>
</evidence>
<dbReference type="InterPro" id="IPR007404">
    <property type="entry name" value="YdjM-like"/>
</dbReference>
<name>A0ABP7PIU8_9GAMM</name>
<gene>
    <name evidence="2" type="ORF">GCM10022278_25080</name>
</gene>
<feature type="transmembrane region" description="Helical" evidence="1">
    <location>
        <begin position="139"/>
        <end position="158"/>
    </location>
</feature>
<feature type="transmembrane region" description="Helical" evidence="1">
    <location>
        <begin position="179"/>
        <end position="201"/>
    </location>
</feature>
<keyword evidence="3" id="KW-1185">Reference proteome</keyword>
<keyword evidence="1" id="KW-0472">Membrane</keyword>
<organism evidence="2 3">
    <name type="scientific">Allohahella marinimesophila</name>
    <dbReference type="NCBI Taxonomy" id="1054972"/>
    <lineage>
        <taxon>Bacteria</taxon>
        <taxon>Pseudomonadati</taxon>
        <taxon>Pseudomonadota</taxon>
        <taxon>Gammaproteobacteria</taxon>
        <taxon>Oceanospirillales</taxon>
        <taxon>Hahellaceae</taxon>
        <taxon>Allohahella</taxon>
    </lineage>
</organism>
<evidence type="ECO:0000313" key="3">
    <source>
        <dbReference type="Proteomes" id="UP001501337"/>
    </source>
</evidence>
<feature type="transmembrane region" description="Helical" evidence="1">
    <location>
        <begin position="111"/>
        <end position="133"/>
    </location>
</feature>